<keyword evidence="1" id="KW-0732">Signal</keyword>
<evidence type="ECO:0000313" key="2">
    <source>
        <dbReference type="EMBL" id="KAK4357718.1"/>
    </source>
</evidence>
<organism evidence="2 3">
    <name type="scientific">Anisodus tanguticus</name>
    <dbReference type="NCBI Taxonomy" id="243964"/>
    <lineage>
        <taxon>Eukaryota</taxon>
        <taxon>Viridiplantae</taxon>
        <taxon>Streptophyta</taxon>
        <taxon>Embryophyta</taxon>
        <taxon>Tracheophyta</taxon>
        <taxon>Spermatophyta</taxon>
        <taxon>Magnoliopsida</taxon>
        <taxon>eudicotyledons</taxon>
        <taxon>Gunneridae</taxon>
        <taxon>Pentapetalae</taxon>
        <taxon>asterids</taxon>
        <taxon>lamiids</taxon>
        <taxon>Solanales</taxon>
        <taxon>Solanaceae</taxon>
        <taxon>Solanoideae</taxon>
        <taxon>Hyoscyameae</taxon>
        <taxon>Anisodus</taxon>
    </lineage>
</organism>
<protein>
    <submittedName>
        <fullName evidence="2">Uncharacterized protein</fullName>
    </submittedName>
</protein>
<feature type="chain" id="PRO_5041956214" evidence="1">
    <location>
        <begin position="20"/>
        <end position="82"/>
    </location>
</feature>
<comment type="caution">
    <text evidence="2">The sequence shown here is derived from an EMBL/GenBank/DDBJ whole genome shotgun (WGS) entry which is preliminary data.</text>
</comment>
<evidence type="ECO:0000313" key="3">
    <source>
        <dbReference type="Proteomes" id="UP001291623"/>
    </source>
</evidence>
<reference evidence="2" key="1">
    <citation type="submission" date="2023-12" db="EMBL/GenBank/DDBJ databases">
        <title>Genome assembly of Anisodus tanguticus.</title>
        <authorList>
            <person name="Wang Y.-J."/>
        </authorList>
    </citation>
    <scope>NUCLEOTIDE SEQUENCE</scope>
    <source>
        <strain evidence="2">KB-2021</strain>
        <tissue evidence="2">Leaf</tissue>
    </source>
</reference>
<dbReference type="Proteomes" id="UP001291623">
    <property type="component" value="Unassembled WGS sequence"/>
</dbReference>
<gene>
    <name evidence="2" type="ORF">RND71_023328</name>
</gene>
<dbReference type="AlphaFoldDB" id="A0AAE1RTQ2"/>
<keyword evidence="3" id="KW-1185">Reference proteome</keyword>
<feature type="signal peptide" evidence="1">
    <location>
        <begin position="1"/>
        <end position="19"/>
    </location>
</feature>
<evidence type="ECO:0000256" key="1">
    <source>
        <dbReference type="SAM" id="SignalP"/>
    </source>
</evidence>
<name>A0AAE1RTQ2_9SOLA</name>
<dbReference type="EMBL" id="JAVYJV010000012">
    <property type="protein sequence ID" value="KAK4357718.1"/>
    <property type="molecule type" value="Genomic_DNA"/>
</dbReference>
<proteinExistence type="predicted"/>
<sequence>MASFLWWIVGFYWEVASEADLSSLPKYRFHLCKDEEKPNAGAGKMVPIETSSRYLANDRILLPEDTMNPLCKYNIIKGNEQV</sequence>
<accession>A0AAE1RTQ2</accession>